<name>A0ABX8BDT4_9ACTN</name>
<protein>
    <submittedName>
        <fullName evidence="2">Uncharacterized protein</fullName>
    </submittedName>
</protein>
<dbReference type="Proteomes" id="UP000676079">
    <property type="component" value="Chromosome"/>
</dbReference>
<feature type="region of interest" description="Disordered" evidence="1">
    <location>
        <begin position="48"/>
        <end position="101"/>
    </location>
</feature>
<evidence type="ECO:0000313" key="3">
    <source>
        <dbReference type="Proteomes" id="UP000676079"/>
    </source>
</evidence>
<evidence type="ECO:0000256" key="1">
    <source>
        <dbReference type="SAM" id="MobiDB-lite"/>
    </source>
</evidence>
<reference evidence="2 3" key="1">
    <citation type="submission" date="2021-05" db="EMBL/GenBank/DDBJ databases">
        <title>Direct Submission.</title>
        <authorList>
            <person name="Li K."/>
            <person name="Gao J."/>
        </authorList>
    </citation>
    <scope>NUCLEOTIDE SEQUENCE [LARGE SCALE GENOMIC DNA]</scope>
    <source>
        <strain evidence="2 3">Mg02</strain>
    </source>
</reference>
<keyword evidence="3" id="KW-1185">Reference proteome</keyword>
<feature type="compositionally biased region" description="Low complexity" evidence="1">
    <location>
        <begin position="65"/>
        <end position="75"/>
    </location>
</feature>
<dbReference type="EMBL" id="CP074133">
    <property type="protein sequence ID" value="QUX20405.1"/>
    <property type="molecule type" value="Genomic_DNA"/>
</dbReference>
<gene>
    <name evidence="2" type="ORF">KGD84_17960</name>
</gene>
<accession>A0ABX8BDT4</accession>
<dbReference type="RefSeq" id="WP_220561600.1">
    <property type="nucleotide sequence ID" value="NZ_CP074133.1"/>
</dbReference>
<sequence>MSGPRKVIVTARHIAALLEREPSLWPGLTACVTDTDGRMIVHYAVLAPGGPEAPAPATDPVARSADPSAPAGPADDTADHDEDGGGDRPVRAPSPGPATGAVPARWRMLLAGVRESHRVQGREHVTVLRGIYAGLPVTVLFTVLACA</sequence>
<proteinExistence type="predicted"/>
<evidence type="ECO:0000313" key="2">
    <source>
        <dbReference type="EMBL" id="QUX20405.1"/>
    </source>
</evidence>
<organism evidence="2 3">
    <name type="scientific">Nocardiopsis changdeensis</name>
    <dbReference type="NCBI Taxonomy" id="2831969"/>
    <lineage>
        <taxon>Bacteria</taxon>
        <taxon>Bacillati</taxon>
        <taxon>Actinomycetota</taxon>
        <taxon>Actinomycetes</taxon>
        <taxon>Streptosporangiales</taxon>
        <taxon>Nocardiopsidaceae</taxon>
        <taxon>Nocardiopsis</taxon>
    </lineage>
</organism>